<dbReference type="VEuPathDB" id="FungiDB:H257_00723"/>
<reference evidence="7 8" key="1">
    <citation type="submission" date="2018-08" db="EMBL/GenBank/DDBJ databases">
        <title>Aphanomyces genome sequencing and annotation.</title>
        <authorList>
            <person name="Minardi D."/>
            <person name="Oidtmann B."/>
            <person name="Van Der Giezen M."/>
            <person name="Studholme D.J."/>
        </authorList>
    </citation>
    <scope>NUCLEOTIDE SEQUENCE [LARGE SCALE GENOMIC DNA]</scope>
    <source>
        <strain evidence="7 8">FDL457</strain>
    </source>
</reference>
<proteinExistence type="predicted"/>
<protein>
    <recommendedName>
        <fullName evidence="6">Glutathionylspermidine synthase pre-ATP-grasp-like domain-containing protein</fullName>
    </recommendedName>
</protein>
<sequence>MRAVPALRQVTEEDSTTKRAADALPGYALDKSTSHPLAKIQRVKQSKLLPVVQLHQTRRRGGTTWLESSGDCYYQQRYWNDEAAYVIQSANAQRLRDATYALHAMCLEAVDLVVQSDDLMEVFEIPDNMRAAVRWSWQRRYRDLLGLFDFSWDGQGDPKLLAYNADAPTILVEMVVGQRLWWDHQEHAAFVAKTAAASGIAVTLAGMDQLSVANSKVVTTWDNTPVPCVWKLYPYEWLAEESLGIDLFADDGSMSSTFVDKQRVVAKPKYGREGTGVVYSHEFDNPHEFLTAAIDAATVSLPAEVDSLDRVANLFGHTNQDPTLYLGHPVYQAYHETATGASSWGHVADTTNDNSSFVPHYVEGPAWAAKLPVLSARQRELYESLYPQVDDSYAGHVQRYFGYGGGGGSGVPVTSPN</sequence>
<evidence type="ECO:0000256" key="4">
    <source>
        <dbReference type="ARBA" id="ARBA00022840"/>
    </source>
</evidence>
<gene>
    <name evidence="7" type="ORF">DYB26_010111</name>
</gene>
<keyword evidence="5" id="KW-0460">Magnesium</keyword>
<dbReference type="GO" id="GO:0046872">
    <property type="term" value="F:metal ion binding"/>
    <property type="evidence" value="ECO:0007669"/>
    <property type="project" value="UniProtKB-KW"/>
</dbReference>
<dbReference type="EMBL" id="QUTF01016192">
    <property type="protein sequence ID" value="RHZ07516.1"/>
    <property type="molecule type" value="Genomic_DNA"/>
</dbReference>
<dbReference type="SUPFAM" id="SSF56059">
    <property type="entry name" value="Glutathione synthetase ATP-binding domain-like"/>
    <property type="match status" value="1"/>
</dbReference>
<evidence type="ECO:0000259" key="6">
    <source>
        <dbReference type="Pfam" id="PF03738"/>
    </source>
</evidence>
<evidence type="ECO:0000256" key="5">
    <source>
        <dbReference type="ARBA" id="ARBA00022842"/>
    </source>
</evidence>
<keyword evidence="1" id="KW-0436">Ligase</keyword>
<dbReference type="InterPro" id="IPR005494">
    <property type="entry name" value="GSPS_pre-ATP-grasp-like_dom"/>
</dbReference>
<evidence type="ECO:0000313" key="7">
    <source>
        <dbReference type="EMBL" id="RHZ07516.1"/>
    </source>
</evidence>
<evidence type="ECO:0000256" key="3">
    <source>
        <dbReference type="ARBA" id="ARBA00022741"/>
    </source>
</evidence>
<organism evidence="7 8">
    <name type="scientific">Aphanomyces astaci</name>
    <name type="common">Crayfish plague agent</name>
    <dbReference type="NCBI Taxonomy" id="112090"/>
    <lineage>
        <taxon>Eukaryota</taxon>
        <taxon>Sar</taxon>
        <taxon>Stramenopiles</taxon>
        <taxon>Oomycota</taxon>
        <taxon>Saprolegniomycetes</taxon>
        <taxon>Saprolegniales</taxon>
        <taxon>Verrucalvaceae</taxon>
        <taxon>Aphanomyces</taxon>
    </lineage>
</organism>
<keyword evidence="4" id="KW-0067">ATP-binding</keyword>
<evidence type="ECO:0000256" key="2">
    <source>
        <dbReference type="ARBA" id="ARBA00022723"/>
    </source>
</evidence>
<evidence type="ECO:0000256" key="1">
    <source>
        <dbReference type="ARBA" id="ARBA00022598"/>
    </source>
</evidence>
<feature type="domain" description="Glutathionylspermidine synthase pre-ATP-grasp-like" evidence="6">
    <location>
        <begin position="74"/>
        <end position="186"/>
    </location>
</feature>
<evidence type="ECO:0000313" key="8">
    <source>
        <dbReference type="Proteomes" id="UP000286510"/>
    </source>
</evidence>
<keyword evidence="2" id="KW-0479">Metal-binding</keyword>
<comment type="caution">
    <text evidence="7">The sequence shown here is derived from an EMBL/GenBank/DDBJ whole genome shotgun (WGS) entry which is preliminary data.</text>
</comment>
<dbReference type="GO" id="GO:0005524">
    <property type="term" value="F:ATP binding"/>
    <property type="evidence" value="ECO:0007669"/>
    <property type="project" value="UniProtKB-KW"/>
</dbReference>
<dbReference type="Proteomes" id="UP000286510">
    <property type="component" value="Unassembled WGS sequence"/>
</dbReference>
<accession>A0A3R7AK14</accession>
<name>A0A3R7AK14_APHAT</name>
<keyword evidence="3" id="KW-0547">Nucleotide-binding</keyword>
<dbReference type="Pfam" id="PF03738">
    <property type="entry name" value="GSP_synth"/>
    <property type="match status" value="1"/>
</dbReference>
<dbReference type="GO" id="GO:0016874">
    <property type="term" value="F:ligase activity"/>
    <property type="evidence" value="ECO:0007669"/>
    <property type="project" value="UniProtKB-KW"/>
</dbReference>
<dbReference type="AlphaFoldDB" id="A0A3R7AK14"/>